<evidence type="ECO:0000256" key="3">
    <source>
        <dbReference type="ARBA" id="ARBA00022777"/>
    </source>
</evidence>
<name>A0ABV0EPV3_9ENTE</name>
<proteinExistence type="inferred from homology"/>
<organism evidence="5 6">
    <name type="scientific">Candidatus Enterococcus ferrettii</name>
    <dbReference type="NCBI Taxonomy" id="2815324"/>
    <lineage>
        <taxon>Bacteria</taxon>
        <taxon>Bacillati</taxon>
        <taxon>Bacillota</taxon>
        <taxon>Bacilli</taxon>
        <taxon>Lactobacillales</taxon>
        <taxon>Enterococcaceae</taxon>
        <taxon>Enterococcus</taxon>
    </lineage>
</organism>
<comment type="caution">
    <text evidence="5">The sequence shown here is derived from an EMBL/GenBank/DDBJ whole genome shotgun (WGS) entry which is preliminary data.</text>
</comment>
<reference evidence="5 6" key="2">
    <citation type="submission" date="2024-02" db="EMBL/GenBank/DDBJ databases">
        <title>The Genome Sequence of Enterococcus sp. DIV0159.</title>
        <authorList>
            <person name="Earl A."/>
            <person name="Manson A."/>
            <person name="Gilmore M."/>
            <person name="Sanders J."/>
            <person name="Shea T."/>
            <person name="Howe W."/>
            <person name="Livny J."/>
            <person name="Cuomo C."/>
            <person name="Neafsey D."/>
            <person name="Birren B."/>
        </authorList>
    </citation>
    <scope>NUCLEOTIDE SEQUENCE [LARGE SCALE GENOMIC DNA]</scope>
    <source>
        <strain evidence="5 6">665A</strain>
    </source>
</reference>
<dbReference type="NCBIfam" id="TIGR00045">
    <property type="entry name" value="glycerate kinase"/>
    <property type="match status" value="1"/>
</dbReference>
<evidence type="ECO:0000256" key="2">
    <source>
        <dbReference type="ARBA" id="ARBA00022679"/>
    </source>
</evidence>
<dbReference type="InterPro" id="IPR036129">
    <property type="entry name" value="Glycerate_kinase_sf"/>
</dbReference>
<keyword evidence="2 4" id="KW-0808">Transferase</keyword>
<dbReference type="InterPro" id="IPR004381">
    <property type="entry name" value="Glycerate_kinase"/>
</dbReference>
<evidence type="ECO:0000256" key="1">
    <source>
        <dbReference type="ARBA" id="ARBA00006284"/>
    </source>
</evidence>
<dbReference type="InterPro" id="IPR018193">
    <property type="entry name" value="Glyc_kinase_flavodox-like_fold"/>
</dbReference>
<dbReference type="EMBL" id="JAFREL020000002">
    <property type="protein sequence ID" value="MEO1770576.1"/>
    <property type="molecule type" value="Genomic_DNA"/>
</dbReference>
<evidence type="ECO:0000313" key="6">
    <source>
        <dbReference type="Proteomes" id="UP000664357"/>
    </source>
</evidence>
<dbReference type="Gene3D" id="3.40.50.10350">
    <property type="entry name" value="Glycerate kinase, domain 1"/>
    <property type="match status" value="1"/>
</dbReference>
<comment type="similarity">
    <text evidence="1 4">Belongs to the glycerate kinase type-1 family.</text>
</comment>
<gene>
    <name evidence="5" type="ORF">JZO67_002529</name>
</gene>
<keyword evidence="3 4" id="KW-0418">Kinase</keyword>
<accession>A0ABV0EPV3</accession>
<dbReference type="Proteomes" id="UP000664357">
    <property type="component" value="Unassembled WGS sequence"/>
</dbReference>
<dbReference type="PANTHER" id="PTHR21599:SF0">
    <property type="entry name" value="GLYCERATE KINASE"/>
    <property type="match status" value="1"/>
</dbReference>
<reference evidence="5 6" key="1">
    <citation type="submission" date="2021-03" db="EMBL/GenBank/DDBJ databases">
        <authorList>
            <person name="Gilmore M.S."/>
            <person name="Schwartzman J."/>
            <person name="Van Tyne D."/>
            <person name="Martin M."/>
            <person name="Earl A.M."/>
            <person name="Manson A.L."/>
            <person name="Straub T."/>
            <person name="Salamzade R."/>
            <person name="Saavedra J."/>
            <person name="Lebreton F."/>
            <person name="Prichula J."/>
            <person name="Schaufler K."/>
            <person name="Gaca A."/>
            <person name="Sgardioli B."/>
            <person name="Wagenaar J."/>
            <person name="Strong T."/>
        </authorList>
    </citation>
    <scope>NUCLEOTIDE SEQUENCE [LARGE SCALE GENOMIC DNA]</scope>
    <source>
        <strain evidence="5 6">665A</strain>
    </source>
</reference>
<evidence type="ECO:0000256" key="4">
    <source>
        <dbReference type="PIRNR" id="PIRNR006078"/>
    </source>
</evidence>
<dbReference type="Gene3D" id="3.90.1510.10">
    <property type="entry name" value="Glycerate kinase, domain 2"/>
    <property type="match status" value="1"/>
</dbReference>
<evidence type="ECO:0000313" key="5">
    <source>
        <dbReference type="EMBL" id="MEO1770576.1"/>
    </source>
</evidence>
<dbReference type="PANTHER" id="PTHR21599">
    <property type="entry name" value="GLYCERATE KINASE"/>
    <property type="match status" value="1"/>
</dbReference>
<dbReference type="SUPFAM" id="SSF110738">
    <property type="entry name" value="Glycerate kinase I"/>
    <property type="match status" value="1"/>
</dbReference>
<sequence>MLSPNKIFPKRFRMKRKIVIAMDSFKGSAKSKELGDWVKEGISRVVSSEQVSVYPIADGGEGTLDAIIAGCGGTIFTKEVAGPLDEIVAARYGMIDDQTAVIEVAEACGLHLTEQTEEDVLSATSFGVGELILAAIEKGAKTIYLGLGGSGTNDGGAGLLQALGVQLLNKEKESIQSGAIGLKDVTHISVDTIHPSLQGVKLIALSDVESPLIGQKGATAVFGPQKGARSEIAGQIDQWMDNYSQLVEKNLSLNTRNVPGAGAAGEIGFALLSFLDTKIVSGITEILKLIDFEKEVHSASLVITGEGRLDEQTLNGKAPTGIIKLAKKYDIPVIALVGARPVDLSDFYIRGIDAVFSIVSGPVSLEESIRQVKQNTVTASESMMRAVMLAIE</sequence>
<dbReference type="PIRSF" id="PIRSF006078">
    <property type="entry name" value="GlxK"/>
    <property type="match status" value="1"/>
</dbReference>
<dbReference type="Pfam" id="PF02595">
    <property type="entry name" value="Gly_kinase"/>
    <property type="match status" value="1"/>
</dbReference>
<dbReference type="InterPro" id="IPR018197">
    <property type="entry name" value="Glycerate_kinase_RE-like"/>
</dbReference>
<keyword evidence="6" id="KW-1185">Reference proteome</keyword>
<protein>
    <submittedName>
        <fullName evidence="5">Glycerate 2-kinase</fullName>
    </submittedName>
</protein>